<protein>
    <recommendedName>
        <fullName evidence="1">Solute-binding protein family 5 domain-containing protein</fullName>
    </recommendedName>
</protein>
<dbReference type="AlphaFoldDB" id="A0A975AXQ2"/>
<dbReference type="InterPro" id="IPR039424">
    <property type="entry name" value="SBP_5"/>
</dbReference>
<dbReference type="GO" id="GO:0015833">
    <property type="term" value="P:peptide transport"/>
    <property type="evidence" value="ECO:0007669"/>
    <property type="project" value="TreeGrafter"/>
</dbReference>
<dbReference type="Pfam" id="PF00496">
    <property type="entry name" value="SBP_bac_5"/>
    <property type="match status" value="1"/>
</dbReference>
<evidence type="ECO:0000313" key="3">
    <source>
        <dbReference type="Proteomes" id="UP000671913"/>
    </source>
</evidence>
<dbReference type="Proteomes" id="UP000671913">
    <property type="component" value="Chromosome"/>
</dbReference>
<dbReference type="PANTHER" id="PTHR30290">
    <property type="entry name" value="PERIPLASMIC BINDING COMPONENT OF ABC TRANSPORTER"/>
    <property type="match status" value="1"/>
</dbReference>
<dbReference type="KEGG" id="aaut:ACETAC_07785"/>
<gene>
    <name evidence="2" type="ORF">ACETAC_07785</name>
</gene>
<dbReference type="EMBL" id="CP060096">
    <property type="protein sequence ID" value="QSZ28402.1"/>
    <property type="molecule type" value="Genomic_DNA"/>
</dbReference>
<dbReference type="InterPro" id="IPR000914">
    <property type="entry name" value="SBP_5_dom"/>
</dbReference>
<dbReference type="Gene3D" id="3.40.190.10">
    <property type="entry name" value="Periplasmic binding protein-like II"/>
    <property type="match status" value="1"/>
</dbReference>
<proteinExistence type="predicted"/>
<dbReference type="SUPFAM" id="SSF53850">
    <property type="entry name" value="Periplasmic binding protein-like II"/>
    <property type="match status" value="1"/>
</dbReference>
<evidence type="ECO:0000313" key="2">
    <source>
        <dbReference type="EMBL" id="QSZ28402.1"/>
    </source>
</evidence>
<keyword evidence="3" id="KW-1185">Reference proteome</keyword>
<dbReference type="RefSeq" id="WP_348771626.1">
    <property type="nucleotide sequence ID" value="NZ_CP060096.1"/>
</dbReference>
<dbReference type="GO" id="GO:1904680">
    <property type="term" value="F:peptide transmembrane transporter activity"/>
    <property type="evidence" value="ECO:0007669"/>
    <property type="project" value="TreeGrafter"/>
</dbReference>
<name>A0A975AXQ2_9THEO</name>
<sequence>MFHIKSIKSAYFYQRAGILETLVDVDFDGKLKPCLATSWELKSPTSWKFTLRPGVKFHDGTNMDSKAVKFVLDRLAVNSKPIPISSVEIPSDNEVIINTSKPFVEGTIGVWQYDDRIKALKGFYNLKTTAELGRCFIDKRYHRR</sequence>
<feature type="domain" description="Solute-binding protein family 5" evidence="1">
    <location>
        <begin position="30"/>
        <end position="104"/>
    </location>
</feature>
<accession>A0A975AXQ2</accession>
<evidence type="ECO:0000259" key="1">
    <source>
        <dbReference type="Pfam" id="PF00496"/>
    </source>
</evidence>
<organism evidence="2 3">
    <name type="scientific">Aceticella autotrophica</name>
    <dbReference type="NCBI Taxonomy" id="2755338"/>
    <lineage>
        <taxon>Bacteria</taxon>
        <taxon>Bacillati</taxon>
        <taxon>Bacillota</taxon>
        <taxon>Clostridia</taxon>
        <taxon>Thermoanaerobacterales</taxon>
        <taxon>Thermoanaerobacteraceae</taxon>
        <taxon>Aceticella</taxon>
    </lineage>
</organism>
<reference evidence="2" key="1">
    <citation type="submission" date="2020-08" db="EMBL/GenBank/DDBJ databases">
        <title>Genomic insights into the carbon and energy metabolism of the first obligate autotrophic acetogenic bacterium Aceticella autotrophica gen. nov., sp. nov.</title>
        <authorList>
            <person name="Toshchakov S.V."/>
            <person name="Elcheninov A.G."/>
            <person name="Kublanov I.V."/>
            <person name="Frolov E.N."/>
            <person name="Lebedinsky A.V."/>
        </authorList>
    </citation>
    <scope>NUCLEOTIDE SEQUENCE</scope>
    <source>
        <strain evidence="2">3443-3Ac</strain>
    </source>
</reference>